<reference evidence="4 5" key="1">
    <citation type="submission" date="2023-07" db="EMBL/GenBank/DDBJ databases">
        <title>Paenibacillus sp. JX-17 nov. isolated from soil.</title>
        <authorList>
            <person name="Wan Y."/>
            <person name="Liu B."/>
        </authorList>
    </citation>
    <scope>NUCLEOTIDE SEQUENCE [LARGE SCALE GENOMIC DNA]</scope>
    <source>
        <strain evidence="4 5">JX-17</strain>
    </source>
</reference>
<dbReference type="Pfam" id="PF16640">
    <property type="entry name" value="Big_3_5"/>
    <property type="match status" value="2"/>
</dbReference>
<evidence type="ECO:0000313" key="4">
    <source>
        <dbReference type="EMBL" id="MDO7907711.1"/>
    </source>
</evidence>
<evidence type="ECO:0000256" key="2">
    <source>
        <dbReference type="SAM" id="SignalP"/>
    </source>
</evidence>
<evidence type="ECO:0000256" key="1">
    <source>
        <dbReference type="SAM" id="MobiDB-lite"/>
    </source>
</evidence>
<name>A0ABT9CES3_9BACL</name>
<evidence type="ECO:0000313" key="5">
    <source>
        <dbReference type="Proteomes" id="UP001240171"/>
    </source>
</evidence>
<keyword evidence="5" id="KW-1185">Reference proteome</keyword>
<accession>A0ABT9CES3</accession>
<keyword evidence="2" id="KW-0732">Signal</keyword>
<dbReference type="RefSeq" id="WP_305024926.1">
    <property type="nucleotide sequence ID" value="NZ_JAUQTB010000009.1"/>
</dbReference>
<feature type="compositionally biased region" description="Polar residues" evidence="1">
    <location>
        <begin position="275"/>
        <end position="286"/>
    </location>
</feature>
<feature type="domain" description="Bacterial Ig-like" evidence="3">
    <location>
        <begin position="162"/>
        <end position="256"/>
    </location>
</feature>
<comment type="caution">
    <text evidence="4">The sequence shown here is derived from an EMBL/GenBank/DDBJ whole genome shotgun (WGS) entry which is preliminary data.</text>
</comment>
<sequence>MNGMFIRLKKKLGALLAAALMITSPSVVSANQDPMPGDNNDASLFSTVVSIDSARNPALEGEPVTFVARAYSDQSYEELAGTVTFKEGDTLLGTAPVGEDPTKPGMALLAVKNLSAGEHLITAEYSGDSKFSGSTSAPLTQMVSDEAVPPTANPTVTEVTSYLNPSHVGNSVTFYIKAKTDPQRYKNMAGTVILMDGEKKLATLPMRPNGEANGVAAASFTTSDLSAGDHPNTAKYFGDTRFDIADSISQPMTQVVLGGSTGSIPSKPLDPPVQSPGNSSVFIPVS</sequence>
<proteinExistence type="predicted"/>
<dbReference type="Gene3D" id="2.60.40.10">
    <property type="entry name" value="Immunoglobulins"/>
    <property type="match status" value="2"/>
</dbReference>
<organism evidence="4 5">
    <name type="scientific">Paenibacillus lacisoli</name>
    <dbReference type="NCBI Taxonomy" id="3064525"/>
    <lineage>
        <taxon>Bacteria</taxon>
        <taxon>Bacillati</taxon>
        <taxon>Bacillota</taxon>
        <taxon>Bacilli</taxon>
        <taxon>Bacillales</taxon>
        <taxon>Paenibacillaceae</taxon>
        <taxon>Paenibacillus</taxon>
    </lineage>
</organism>
<feature type="domain" description="Bacterial Ig-like" evidence="3">
    <location>
        <begin position="53"/>
        <end position="143"/>
    </location>
</feature>
<evidence type="ECO:0000259" key="3">
    <source>
        <dbReference type="Pfam" id="PF16640"/>
    </source>
</evidence>
<feature type="region of interest" description="Disordered" evidence="1">
    <location>
        <begin position="257"/>
        <end position="286"/>
    </location>
</feature>
<dbReference type="Proteomes" id="UP001240171">
    <property type="component" value="Unassembled WGS sequence"/>
</dbReference>
<feature type="chain" id="PRO_5046273237" evidence="2">
    <location>
        <begin position="30"/>
        <end position="286"/>
    </location>
</feature>
<feature type="signal peptide" evidence="2">
    <location>
        <begin position="1"/>
        <end position="29"/>
    </location>
</feature>
<gene>
    <name evidence="4" type="ORF">Q5741_14970</name>
</gene>
<dbReference type="EMBL" id="JAUQTB010000009">
    <property type="protein sequence ID" value="MDO7907711.1"/>
    <property type="molecule type" value="Genomic_DNA"/>
</dbReference>
<protein>
    <submittedName>
        <fullName evidence="4">Ig-like domain-containing protein</fullName>
    </submittedName>
</protein>
<dbReference type="InterPro" id="IPR013783">
    <property type="entry name" value="Ig-like_fold"/>
</dbReference>
<dbReference type="InterPro" id="IPR032109">
    <property type="entry name" value="Big_3_5"/>
</dbReference>